<reference evidence="3" key="1">
    <citation type="journal article" date="2019" name="Int. J. Syst. Evol. Microbiol.">
        <title>The Global Catalogue of Microorganisms (GCM) 10K type strain sequencing project: providing services to taxonomists for standard genome sequencing and annotation.</title>
        <authorList>
            <consortium name="The Broad Institute Genomics Platform"/>
            <consortium name="The Broad Institute Genome Sequencing Center for Infectious Disease"/>
            <person name="Wu L."/>
            <person name="Ma J."/>
        </authorList>
    </citation>
    <scope>NUCLEOTIDE SEQUENCE [LARGE SCALE GENOMIC DNA]</scope>
    <source>
        <strain evidence="3">JCM 16929</strain>
    </source>
</reference>
<gene>
    <name evidence="2" type="ORF">GCM10022236_42230</name>
</gene>
<dbReference type="Proteomes" id="UP001501490">
    <property type="component" value="Unassembled WGS sequence"/>
</dbReference>
<evidence type="ECO:0000256" key="1">
    <source>
        <dbReference type="SAM" id="MobiDB-lite"/>
    </source>
</evidence>
<evidence type="ECO:0000313" key="2">
    <source>
        <dbReference type="EMBL" id="GAA3635178.1"/>
    </source>
</evidence>
<evidence type="ECO:0000313" key="3">
    <source>
        <dbReference type="Proteomes" id="UP001501490"/>
    </source>
</evidence>
<protein>
    <submittedName>
        <fullName evidence="2">Uncharacterized protein</fullName>
    </submittedName>
</protein>
<keyword evidence="3" id="KW-1185">Reference proteome</keyword>
<comment type="caution">
    <text evidence="2">The sequence shown here is derived from an EMBL/GenBank/DDBJ whole genome shotgun (WGS) entry which is preliminary data.</text>
</comment>
<proteinExistence type="predicted"/>
<feature type="region of interest" description="Disordered" evidence="1">
    <location>
        <begin position="165"/>
        <end position="187"/>
    </location>
</feature>
<feature type="compositionally biased region" description="Basic and acidic residues" evidence="1">
    <location>
        <begin position="1"/>
        <end position="13"/>
    </location>
</feature>
<accession>A0ABP7AM33</accession>
<organism evidence="2 3">
    <name type="scientific">Microlunatus ginsengisoli</name>
    <dbReference type="NCBI Taxonomy" id="363863"/>
    <lineage>
        <taxon>Bacteria</taxon>
        <taxon>Bacillati</taxon>
        <taxon>Actinomycetota</taxon>
        <taxon>Actinomycetes</taxon>
        <taxon>Propionibacteriales</taxon>
        <taxon>Propionibacteriaceae</taxon>
        <taxon>Microlunatus</taxon>
    </lineage>
</organism>
<feature type="region of interest" description="Disordered" evidence="1">
    <location>
        <begin position="1"/>
        <end position="39"/>
    </location>
</feature>
<sequence length="187" mass="20569">MDVEAGTRDEPEPARTSSRLQPASPHRGSDNLRRAPSSEQLTAAADRAREGRARFLLAVLDGSQSLAEVPWTACAGDDRRLLRVRLRQLVTTAPLWDARRSNAALGHVAMLAGAAFAEVRDAQLAWLVDPRSSGRRILAWLDAFRPRSRPWHGFPFAPVPDTFPAEGPGRPPVLAARTVDGELRDRR</sequence>
<name>A0ABP7AM33_9ACTN</name>
<dbReference type="EMBL" id="BAABAB010000036">
    <property type="protein sequence ID" value="GAA3635178.1"/>
    <property type="molecule type" value="Genomic_DNA"/>
</dbReference>